<proteinExistence type="predicted"/>
<name>K6V4A0_9MICO</name>
<reference evidence="2 3" key="1">
    <citation type="submission" date="2012-08" db="EMBL/GenBank/DDBJ databases">
        <title>Whole genome shotgun sequence of Austwickia chelonae NBRC 105200.</title>
        <authorList>
            <person name="Yoshida I."/>
            <person name="Hosoyama A."/>
            <person name="Tsuchikane K."/>
            <person name="Katsumata H."/>
            <person name="Ando Y."/>
            <person name="Ohji S."/>
            <person name="Hamada M."/>
            <person name="Tamura T."/>
            <person name="Yamazoe A."/>
            <person name="Yamazaki S."/>
            <person name="Fujita N."/>
        </authorList>
    </citation>
    <scope>NUCLEOTIDE SEQUENCE [LARGE SCALE GENOMIC DNA]</scope>
    <source>
        <strain evidence="2 3">NBRC 105200</strain>
    </source>
</reference>
<evidence type="ECO:0000256" key="1">
    <source>
        <dbReference type="SAM" id="SignalP"/>
    </source>
</evidence>
<gene>
    <name evidence="2" type="ORF">AUCHE_04_00130</name>
</gene>
<dbReference type="AlphaFoldDB" id="K6V4A0"/>
<comment type="caution">
    <text evidence="2">The sequence shown here is derived from an EMBL/GenBank/DDBJ whole genome shotgun (WGS) entry which is preliminary data.</text>
</comment>
<keyword evidence="1" id="KW-0732">Signal</keyword>
<organism evidence="2 3">
    <name type="scientific">Austwickia chelonae NBRC 105200</name>
    <dbReference type="NCBI Taxonomy" id="1184607"/>
    <lineage>
        <taxon>Bacteria</taxon>
        <taxon>Bacillati</taxon>
        <taxon>Actinomycetota</taxon>
        <taxon>Actinomycetes</taxon>
        <taxon>Micrococcales</taxon>
        <taxon>Dermatophilaceae</taxon>
        <taxon>Austwickia</taxon>
    </lineage>
</organism>
<sequence>MTRRLLRVASGAAVLAAAVTFVPLSAAHAASPAAPSAVAPASSEAPSSTTNPGGILGVKNVKLPVVQENRRHPVRHNILNPSPVCNAWQDTRITITKVHAHFKPSGAIETTNNTTGPLPLTQNLTKTKTFNASISGSFGFDVFSAVKATISPGLSFSMAWNVGQTIGPYQVPPGKTARASYGFNTISFEGTRQGCNLDGTWAKPTYTRGTAPVASNVHVQFYDNPADVMATRSAEKVPTTVVPAAKPQG</sequence>
<feature type="signal peptide" evidence="1">
    <location>
        <begin position="1"/>
        <end position="29"/>
    </location>
</feature>
<evidence type="ECO:0000313" key="2">
    <source>
        <dbReference type="EMBL" id="GAB76973.1"/>
    </source>
</evidence>
<evidence type="ECO:0000313" key="3">
    <source>
        <dbReference type="Proteomes" id="UP000008495"/>
    </source>
</evidence>
<accession>K6V4A0</accession>
<dbReference type="Proteomes" id="UP000008495">
    <property type="component" value="Unassembled WGS sequence"/>
</dbReference>
<protein>
    <recommendedName>
        <fullName evidence="4">Secreted protein</fullName>
    </recommendedName>
</protein>
<dbReference type="OrthoDB" id="5149880at2"/>
<dbReference type="EMBL" id="BAGZ01000004">
    <property type="protein sequence ID" value="GAB76973.1"/>
    <property type="molecule type" value="Genomic_DNA"/>
</dbReference>
<dbReference type="RefSeq" id="WP_006501724.1">
    <property type="nucleotide sequence ID" value="NZ_BAGZ01000004.1"/>
</dbReference>
<feature type="chain" id="PRO_5003898908" description="Secreted protein" evidence="1">
    <location>
        <begin position="30"/>
        <end position="249"/>
    </location>
</feature>
<evidence type="ECO:0008006" key="4">
    <source>
        <dbReference type="Google" id="ProtNLM"/>
    </source>
</evidence>
<keyword evidence="3" id="KW-1185">Reference proteome</keyword>
<dbReference type="eggNOG" id="ENOG5033S41">
    <property type="taxonomic scope" value="Bacteria"/>
</dbReference>